<sequence>MPPRDWGRSDDGADWWDGQQWQSGVSPAQAALIRTEGTGPASWLTSWVAIAISGLLCFPVALTLVWLRPRSTTRVKIGVTVGILALLVAGGLASANDPPPPSAATATSAGVSQQPATTPESPESPSDPTTLSQAPTPQSTSQAGYVGPPWASPVPVTEEYSSLDDPYIAIVSGFGDPGSFTNGDNPRFVQLETPYTPVSGDVETSPSPQVRSESIKLAMVSPVDLAECGGDSAVGSPEKAYDTILRLMPIGSRVLVVSVDTEGYSEVKVLHLLPSNGDSPDPTPPVGSVNEQLVVAGTWEPNDDFTSTLVKPYRAESLSYEIRAADPRPIVKYSSTSTYPQGSYAGVYWDRIVSAANAAFASTAMGKACRDSFAALILVVRAETKKSDASNAALDRWYAEWLRNRPACRDGDGDGVCNER</sequence>
<feature type="region of interest" description="Disordered" evidence="1">
    <location>
        <begin position="96"/>
        <end position="150"/>
    </location>
</feature>
<feature type="transmembrane region" description="Helical" evidence="2">
    <location>
        <begin position="77"/>
        <end position="95"/>
    </location>
</feature>
<gene>
    <name evidence="3" type="ORF">UFOPK3773_02369</name>
</gene>
<feature type="compositionally biased region" description="Low complexity" evidence="1">
    <location>
        <begin position="117"/>
        <end position="132"/>
    </location>
</feature>
<keyword evidence="2" id="KW-0812">Transmembrane</keyword>
<keyword evidence="2" id="KW-1133">Transmembrane helix</keyword>
<dbReference type="EMBL" id="CAFBNF010000400">
    <property type="protein sequence ID" value="CAB4965278.1"/>
    <property type="molecule type" value="Genomic_DNA"/>
</dbReference>
<name>A0A6J7L9K0_9ZZZZ</name>
<evidence type="ECO:0000313" key="3">
    <source>
        <dbReference type="EMBL" id="CAB4965278.1"/>
    </source>
</evidence>
<evidence type="ECO:0000256" key="1">
    <source>
        <dbReference type="SAM" id="MobiDB-lite"/>
    </source>
</evidence>
<proteinExistence type="predicted"/>
<dbReference type="AlphaFoldDB" id="A0A6J7L9K0"/>
<evidence type="ECO:0000256" key="2">
    <source>
        <dbReference type="SAM" id="Phobius"/>
    </source>
</evidence>
<accession>A0A6J7L9K0</accession>
<keyword evidence="2" id="KW-0472">Membrane</keyword>
<reference evidence="3" key="1">
    <citation type="submission" date="2020-05" db="EMBL/GenBank/DDBJ databases">
        <authorList>
            <person name="Chiriac C."/>
            <person name="Salcher M."/>
            <person name="Ghai R."/>
            <person name="Kavagutti S V."/>
        </authorList>
    </citation>
    <scope>NUCLEOTIDE SEQUENCE</scope>
</reference>
<organism evidence="3">
    <name type="scientific">freshwater metagenome</name>
    <dbReference type="NCBI Taxonomy" id="449393"/>
    <lineage>
        <taxon>unclassified sequences</taxon>
        <taxon>metagenomes</taxon>
        <taxon>ecological metagenomes</taxon>
    </lineage>
</organism>
<protein>
    <submittedName>
        <fullName evidence="3">Unannotated protein</fullName>
    </submittedName>
</protein>
<feature type="transmembrane region" description="Helical" evidence="2">
    <location>
        <begin position="44"/>
        <end position="65"/>
    </location>
</feature>
<feature type="compositionally biased region" description="Polar residues" evidence="1">
    <location>
        <begin position="133"/>
        <end position="143"/>
    </location>
</feature>